<accession>A0A0E9WT94</accession>
<organism evidence="1">
    <name type="scientific">Anguilla anguilla</name>
    <name type="common">European freshwater eel</name>
    <name type="synonym">Muraena anguilla</name>
    <dbReference type="NCBI Taxonomy" id="7936"/>
    <lineage>
        <taxon>Eukaryota</taxon>
        <taxon>Metazoa</taxon>
        <taxon>Chordata</taxon>
        <taxon>Craniata</taxon>
        <taxon>Vertebrata</taxon>
        <taxon>Euteleostomi</taxon>
        <taxon>Actinopterygii</taxon>
        <taxon>Neopterygii</taxon>
        <taxon>Teleostei</taxon>
        <taxon>Anguilliformes</taxon>
        <taxon>Anguillidae</taxon>
        <taxon>Anguilla</taxon>
    </lineage>
</organism>
<proteinExistence type="predicted"/>
<dbReference type="EMBL" id="GBXM01014923">
    <property type="protein sequence ID" value="JAH93654.1"/>
    <property type="molecule type" value="Transcribed_RNA"/>
</dbReference>
<name>A0A0E9WT94_ANGAN</name>
<dbReference type="AlphaFoldDB" id="A0A0E9WT94"/>
<evidence type="ECO:0000313" key="1">
    <source>
        <dbReference type="EMBL" id="JAH93654.1"/>
    </source>
</evidence>
<reference evidence="1" key="1">
    <citation type="submission" date="2014-11" db="EMBL/GenBank/DDBJ databases">
        <authorList>
            <person name="Amaro Gonzalez C."/>
        </authorList>
    </citation>
    <scope>NUCLEOTIDE SEQUENCE</scope>
</reference>
<sequence>MEHNSQTTGRLFIKESHSVDCSKCRPSLLPTSMLKNGRRTQENVQC</sequence>
<reference evidence="1" key="2">
    <citation type="journal article" date="2015" name="Fish Shellfish Immunol.">
        <title>Early steps in the European eel (Anguilla anguilla)-Vibrio vulnificus interaction in the gills: Role of the RtxA13 toxin.</title>
        <authorList>
            <person name="Callol A."/>
            <person name="Pajuelo D."/>
            <person name="Ebbesson L."/>
            <person name="Teles M."/>
            <person name="MacKenzie S."/>
            <person name="Amaro C."/>
        </authorList>
    </citation>
    <scope>NUCLEOTIDE SEQUENCE</scope>
</reference>
<protein>
    <submittedName>
        <fullName evidence="1">Uncharacterized protein</fullName>
    </submittedName>
</protein>